<dbReference type="SUPFAM" id="SSF51419">
    <property type="entry name" value="PLP-binding barrel"/>
    <property type="match status" value="1"/>
</dbReference>
<keyword evidence="5" id="KW-1185">Reference proteome</keyword>
<protein>
    <submittedName>
        <fullName evidence="4">Amino acid aldolase</fullName>
    </submittedName>
</protein>
<dbReference type="Pfam" id="PF14031">
    <property type="entry name" value="D-ser_dehydrat"/>
    <property type="match status" value="1"/>
</dbReference>
<dbReference type="Gene3D" id="3.20.20.10">
    <property type="entry name" value="Alanine racemase"/>
    <property type="match status" value="1"/>
</dbReference>
<dbReference type="EMBL" id="VNJK01000001">
    <property type="protein sequence ID" value="TVX92716.1"/>
    <property type="molecule type" value="Genomic_DNA"/>
</dbReference>
<proteinExistence type="inferred from homology"/>
<dbReference type="GO" id="GO:0008721">
    <property type="term" value="F:D-serine ammonia-lyase activity"/>
    <property type="evidence" value="ECO:0007669"/>
    <property type="project" value="TreeGrafter"/>
</dbReference>
<dbReference type="RefSeq" id="WP_144988447.1">
    <property type="nucleotide sequence ID" value="NZ_VNJK01000001.1"/>
</dbReference>
<evidence type="ECO:0000256" key="2">
    <source>
        <dbReference type="ARBA" id="ARBA00023239"/>
    </source>
</evidence>
<accession>A0A559IYL1</accession>
<dbReference type="Proteomes" id="UP000318102">
    <property type="component" value="Unassembled WGS sequence"/>
</dbReference>
<keyword evidence="2" id="KW-0456">Lyase</keyword>
<evidence type="ECO:0000259" key="3">
    <source>
        <dbReference type="SMART" id="SM01119"/>
    </source>
</evidence>
<dbReference type="AlphaFoldDB" id="A0A559IYL1"/>
<dbReference type="SMART" id="SM01119">
    <property type="entry name" value="D-ser_dehydrat"/>
    <property type="match status" value="1"/>
</dbReference>
<dbReference type="PANTHER" id="PTHR28004">
    <property type="entry name" value="ZGC:162816-RELATED"/>
    <property type="match status" value="1"/>
</dbReference>
<name>A0A559IYL1_9BACL</name>
<evidence type="ECO:0000313" key="5">
    <source>
        <dbReference type="Proteomes" id="UP000318102"/>
    </source>
</evidence>
<dbReference type="InterPro" id="IPR042208">
    <property type="entry name" value="D-ser_dehydrat-like_sf"/>
</dbReference>
<gene>
    <name evidence="4" type="ORF">FPZ44_06430</name>
</gene>
<evidence type="ECO:0000256" key="1">
    <source>
        <dbReference type="ARBA" id="ARBA00005323"/>
    </source>
</evidence>
<dbReference type="InterPro" id="IPR051466">
    <property type="entry name" value="D-amino_acid_metab_enzyme"/>
</dbReference>
<dbReference type="PANTHER" id="PTHR28004:SF2">
    <property type="entry name" value="D-SERINE DEHYDRATASE"/>
    <property type="match status" value="1"/>
</dbReference>
<evidence type="ECO:0000313" key="4">
    <source>
        <dbReference type="EMBL" id="TVX92716.1"/>
    </source>
</evidence>
<organism evidence="4 5">
    <name type="scientific">Paenibacillus agilis</name>
    <dbReference type="NCBI Taxonomy" id="3020863"/>
    <lineage>
        <taxon>Bacteria</taxon>
        <taxon>Bacillati</taxon>
        <taxon>Bacillota</taxon>
        <taxon>Bacilli</taxon>
        <taxon>Bacillales</taxon>
        <taxon>Paenibacillaceae</taxon>
        <taxon>Paenibacillus</taxon>
    </lineage>
</organism>
<dbReference type="Pfam" id="PF01168">
    <property type="entry name" value="Ala_racemase_N"/>
    <property type="match status" value="1"/>
</dbReference>
<dbReference type="InterPro" id="IPR001608">
    <property type="entry name" value="Ala_racemase_N"/>
</dbReference>
<dbReference type="InterPro" id="IPR026956">
    <property type="entry name" value="D-ser_dehydrat-like_dom"/>
</dbReference>
<dbReference type="GO" id="GO:0036088">
    <property type="term" value="P:D-serine catabolic process"/>
    <property type="evidence" value="ECO:0007669"/>
    <property type="project" value="TreeGrafter"/>
</dbReference>
<dbReference type="OrthoDB" id="9788869at2"/>
<dbReference type="InterPro" id="IPR029066">
    <property type="entry name" value="PLP-binding_barrel"/>
</dbReference>
<dbReference type="Gene3D" id="2.40.37.20">
    <property type="entry name" value="D-serine dehydratase-like domain"/>
    <property type="match status" value="1"/>
</dbReference>
<sequence>MEHSDLTQSSGIQTCDSTDAINTFPVLTEAETPFVLIDDRIVDLNLKRMAEQANKLGVKLRPHIKTHKMPYFAQKQLDMGAVGITVAKVSEAEVMVEQGITDIFIAYPIVTPSKIRRAAALQERARIIIGVDSEAGANILNQIAEELQVRFEVRLEIDTGLRRAGVSGDAIVRTADRIASYPHLDLTGIFTFRGAILAGQATTDLYAAGVEESELMLATAETLRQAGHDIKEISVGSSPTGLTAGTVAGVSEIRPGTYIFNDRMQVMFDLVDWRDCAAVIVVTVVSCPYDDQIVIDGGSKAFATDVQPNGAPLFMKGFGHIVEYPDAVLERLSEEHGVIRIQPGHSLQVGDRLHIIPNHICSSLNLYNNVWIHGTESPYQMKIAARGHNW</sequence>
<comment type="caution">
    <text evidence="4">The sequence shown here is derived from an EMBL/GenBank/DDBJ whole genome shotgun (WGS) entry which is preliminary data.</text>
</comment>
<comment type="similarity">
    <text evidence="1">Belongs to the DSD1 family.</text>
</comment>
<feature type="domain" description="D-serine dehydratase-like" evidence="3">
    <location>
        <begin position="277"/>
        <end position="374"/>
    </location>
</feature>
<reference evidence="4 5" key="1">
    <citation type="submission" date="2019-07" db="EMBL/GenBank/DDBJ databases">
        <authorList>
            <person name="Kim J."/>
        </authorList>
    </citation>
    <scope>NUCLEOTIDE SEQUENCE [LARGE SCALE GENOMIC DNA]</scope>
    <source>
        <strain evidence="4 5">N4</strain>
    </source>
</reference>